<accession>A0A565B9V8</accession>
<evidence type="ECO:0000313" key="2">
    <source>
        <dbReference type="EMBL" id="VVA98322.1"/>
    </source>
</evidence>
<gene>
    <name evidence="2" type="ORF">ANE_LOCUS8767</name>
</gene>
<dbReference type="EMBL" id="CABITT030000003">
    <property type="protein sequence ID" value="VVA98322.1"/>
    <property type="molecule type" value="Genomic_DNA"/>
</dbReference>
<keyword evidence="3" id="KW-1185">Reference proteome</keyword>
<proteinExistence type="predicted"/>
<name>A0A565B9V8_9BRAS</name>
<feature type="region of interest" description="Disordered" evidence="1">
    <location>
        <begin position="1"/>
        <end position="64"/>
    </location>
</feature>
<dbReference type="AlphaFoldDB" id="A0A565B9V8"/>
<comment type="caution">
    <text evidence="2">The sequence shown here is derived from an EMBL/GenBank/DDBJ whole genome shotgun (WGS) entry which is preliminary data.</text>
</comment>
<organism evidence="2 3">
    <name type="scientific">Arabis nemorensis</name>
    <dbReference type="NCBI Taxonomy" id="586526"/>
    <lineage>
        <taxon>Eukaryota</taxon>
        <taxon>Viridiplantae</taxon>
        <taxon>Streptophyta</taxon>
        <taxon>Embryophyta</taxon>
        <taxon>Tracheophyta</taxon>
        <taxon>Spermatophyta</taxon>
        <taxon>Magnoliopsida</taxon>
        <taxon>eudicotyledons</taxon>
        <taxon>Gunneridae</taxon>
        <taxon>Pentapetalae</taxon>
        <taxon>rosids</taxon>
        <taxon>malvids</taxon>
        <taxon>Brassicales</taxon>
        <taxon>Brassicaceae</taxon>
        <taxon>Arabideae</taxon>
        <taxon>Arabis</taxon>
    </lineage>
</organism>
<evidence type="ECO:0000256" key="1">
    <source>
        <dbReference type="SAM" id="MobiDB-lite"/>
    </source>
</evidence>
<reference evidence="2" key="1">
    <citation type="submission" date="2019-07" db="EMBL/GenBank/DDBJ databases">
        <authorList>
            <person name="Dittberner H."/>
        </authorList>
    </citation>
    <scope>NUCLEOTIDE SEQUENCE [LARGE SCALE GENOMIC DNA]</scope>
</reference>
<evidence type="ECO:0000313" key="3">
    <source>
        <dbReference type="Proteomes" id="UP000489600"/>
    </source>
</evidence>
<feature type="compositionally biased region" description="Basic residues" evidence="1">
    <location>
        <begin position="1"/>
        <end position="13"/>
    </location>
</feature>
<dbReference type="Proteomes" id="UP000489600">
    <property type="component" value="Unassembled WGS sequence"/>
</dbReference>
<feature type="compositionally biased region" description="Basic and acidic residues" evidence="1">
    <location>
        <begin position="45"/>
        <end position="64"/>
    </location>
</feature>
<protein>
    <submittedName>
        <fullName evidence="2">Uncharacterized protein</fullName>
    </submittedName>
</protein>
<sequence>MARTKFTNKRKHRGEKEMEQEVAATLEQNEPNVLLEEKSLEEEPVVGKDTEHTQSEDNEHTQPD</sequence>